<dbReference type="PANTHER" id="PTHR19847:SF7">
    <property type="entry name" value="DDB1- AND CUL4-ASSOCIATED FACTOR 11"/>
    <property type="match status" value="1"/>
</dbReference>
<keyword evidence="4" id="KW-1185">Reference proteome</keyword>
<dbReference type="GO" id="GO:0080008">
    <property type="term" value="C:Cul4-RING E3 ubiquitin ligase complex"/>
    <property type="evidence" value="ECO:0007669"/>
    <property type="project" value="TreeGrafter"/>
</dbReference>
<feature type="region of interest" description="Disordered" evidence="2">
    <location>
        <begin position="507"/>
        <end position="534"/>
    </location>
</feature>
<comment type="caution">
    <text evidence="3">The sequence shown here is derived from an EMBL/GenBank/DDBJ whole genome shotgun (WGS) entry which is preliminary data.</text>
</comment>
<dbReference type="PANTHER" id="PTHR19847">
    <property type="entry name" value="DDB1- AND CUL4-ASSOCIATED FACTOR 11"/>
    <property type="match status" value="1"/>
</dbReference>
<dbReference type="Pfam" id="PF00400">
    <property type="entry name" value="WD40"/>
    <property type="match status" value="4"/>
</dbReference>
<dbReference type="InterPro" id="IPR015943">
    <property type="entry name" value="WD40/YVTN_repeat-like_dom_sf"/>
</dbReference>
<dbReference type="Proteomes" id="UP000230066">
    <property type="component" value="Unassembled WGS sequence"/>
</dbReference>
<gene>
    <name evidence="3" type="ORF">D915_005860</name>
</gene>
<reference evidence="3" key="1">
    <citation type="submission" date="2019-03" db="EMBL/GenBank/DDBJ databases">
        <title>Improved annotation for the trematode Fasciola hepatica.</title>
        <authorList>
            <person name="Choi Y.-J."/>
            <person name="Martin J."/>
            <person name="Mitreva M."/>
        </authorList>
    </citation>
    <scope>NUCLEOTIDE SEQUENCE [LARGE SCALE GENOMIC DNA]</scope>
</reference>
<feature type="repeat" description="WD" evidence="1">
    <location>
        <begin position="262"/>
        <end position="296"/>
    </location>
</feature>
<feature type="compositionally biased region" description="Polar residues" evidence="2">
    <location>
        <begin position="616"/>
        <end position="628"/>
    </location>
</feature>
<name>A0A4E0R5Y5_FASHE</name>
<keyword evidence="1" id="KW-0853">WD repeat</keyword>
<evidence type="ECO:0000256" key="1">
    <source>
        <dbReference type="PROSITE-ProRule" id="PRU00221"/>
    </source>
</evidence>
<dbReference type="EMBL" id="JXXN02002248">
    <property type="protein sequence ID" value="THD23253.1"/>
    <property type="molecule type" value="Genomic_DNA"/>
</dbReference>
<feature type="compositionally biased region" description="Low complexity" evidence="2">
    <location>
        <begin position="575"/>
        <end position="600"/>
    </location>
</feature>
<sequence>MVFSPDDRQFHRTHPGYYEPTEIKRAVRSCENVRVTEQLHKVSIRGQTYPEGLRLHLQSSRIPDTPRWSIVGRHDMFCGIFNSSGDKFFSGSHDGVVRIFDSSTRYFQLLTEIECPSQFWSVISLSLSPNERQLVYSVLSERIQLVTFDENDGTPRNTVIDGGLRGGEYDSHDSLSVAKTFTVSFDGSGTRILAGHNSGVVQVYDVGDGRCVHSVYCSHGYRDVNALTTVDQSGNVFLTGSDDTNIRLFDLRTMNKGPLAVFTGHVDGITYLDSKGDSTYFLSNCKDQRVKLWDLRKHTKPGKERHRKSRFTWDYRYHAVPNSYFDLDHDRPIRGDNSVLTLRGHIVRFSLIRVRFSPAHSTGQRFAYAGSGYGAWPIWDLFTGKPIQTNWTGAHAIRDVHWHPWDSVAVSSGMDGSLTYWTHEDSKSDSVGSDCPTGVEDPRKQLSSLDPEGERYEHPLARSGLRYRFPGECAYGLSPSSSESSYFELIRYVTDNTEDEDDTFLTLTGSSDTQSEFGLPLSEFSDENDEEFDPHPYEVADLEFELDQVQRRPVTRSQTRSRPRIRQRARCIALRQLRQRQQPSSPSTRRSRNGNVRVSSQQRVMTGRSTPDHHGSASSRPTQTSNPSEPDRKRRRGR</sequence>
<dbReference type="InterPro" id="IPR051859">
    <property type="entry name" value="DCAF"/>
</dbReference>
<organism evidence="3 4">
    <name type="scientific">Fasciola hepatica</name>
    <name type="common">Liver fluke</name>
    <dbReference type="NCBI Taxonomy" id="6192"/>
    <lineage>
        <taxon>Eukaryota</taxon>
        <taxon>Metazoa</taxon>
        <taxon>Spiralia</taxon>
        <taxon>Lophotrochozoa</taxon>
        <taxon>Platyhelminthes</taxon>
        <taxon>Trematoda</taxon>
        <taxon>Digenea</taxon>
        <taxon>Plagiorchiida</taxon>
        <taxon>Echinostomata</taxon>
        <taxon>Echinostomatoidea</taxon>
        <taxon>Fasciolidae</taxon>
        <taxon>Fasciola</taxon>
    </lineage>
</organism>
<proteinExistence type="predicted"/>
<feature type="region of interest" description="Disordered" evidence="2">
    <location>
        <begin position="424"/>
        <end position="455"/>
    </location>
</feature>
<evidence type="ECO:0000313" key="3">
    <source>
        <dbReference type="EMBL" id="THD23253.1"/>
    </source>
</evidence>
<protein>
    <submittedName>
        <fullName evidence="3">DDB1-and CUL4-associated factor 11</fullName>
    </submittedName>
</protein>
<dbReference type="PROSITE" id="PS50294">
    <property type="entry name" value="WD_REPEATS_REGION"/>
    <property type="match status" value="1"/>
</dbReference>
<dbReference type="AlphaFoldDB" id="A0A4E0R5Y5"/>
<dbReference type="Gene3D" id="2.130.10.10">
    <property type="entry name" value="YVTN repeat-like/Quinoprotein amine dehydrogenase"/>
    <property type="match status" value="3"/>
</dbReference>
<dbReference type="InterPro" id="IPR001680">
    <property type="entry name" value="WD40_rpt"/>
</dbReference>
<dbReference type="PROSITE" id="PS50082">
    <property type="entry name" value="WD_REPEATS_2"/>
    <property type="match status" value="1"/>
</dbReference>
<dbReference type="SUPFAM" id="SSF50978">
    <property type="entry name" value="WD40 repeat-like"/>
    <property type="match status" value="1"/>
</dbReference>
<evidence type="ECO:0000313" key="4">
    <source>
        <dbReference type="Proteomes" id="UP000230066"/>
    </source>
</evidence>
<accession>A0A4E0R5Y5</accession>
<feature type="region of interest" description="Disordered" evidence="2">
    <location>
        <begin position="575"/>
        <end position="638"/>
    </location>
</feature>
<dbReference type="GO" id="GO:0043161">
    <property type="term" value="P:proteasome-mediated ubiquitin-dependent protein catabolic process"/>
    <property type="evidence" value="ECO:0007669"/>
    <property type="project" value="TreeGrafter"/>
</dbReference>
<evidence type="ECO:0000256" key="2">
    <source>
        <dbReference type="SAM" id="MobiDB-lite"/>
    </source>
</evidence>
<dbReference type="InterPro" id="IPR036322">
    <property type="entry name" value="WD40_repeat_dom_sf"/>
</dbReference>
<dbReference type="SMART" id="SM00320">
    <property type="entry name" value="WD40"/>
    <property type="match status" value="5"/>
</dbReference>